<evidence type="ECO:0000256" key="4">
    <source>
        <dbReference type="ARBA" id="ARBA00023239"/>
    </source>
</evidence>
<dbReference type="Gene3D" id="1.10.600.10">
    <property type="entry name" value="Farnesyl Diphosphate Synthase"/>
    <property type="match status" value="1"/>
</dbReference>
<dbReference type="PANTHER" id="PTHR31225:SF0">
    <property type="entry name" value="S-(+)-LINALOOL SYNTHASE, CHLOROPLASTIC"/>
    <property type="match status" value="1"/>
</dbReference>
<reference evidence="7 8" key="1">
    <citation type="submission" date="2024-06" db="EMBL/GenBank/DDBJ databases">
        <title>A chromosome level genome sequence of Diviner's sage (Salvia divinorum).</title>
        <authorList>
            <person name="Ford S.A."/>
            <person name="Ro D.-K."/>
            <person name="Ness R.W."/>
            <person name="Phillips M.A."/>
        </authorList>
    </citation>
    <scope>NUCLEOTIDE SEQUENCE [LARGE SCALE GENOMIC DNA]</scope>
    <source>
        <strain evidence="7">SAF-2024a</strain>
        <tissue evidence="7">Leaf</tissue>
    </source>
</reference>
<dbReference type="PANTHER" id="PTHR31225">
    <property type="entry name" value="OS04G0344100 PROTEIN-RELATED"/>
    <property type="match status" value="1"/>
</dbReference>
<dbReference type="Gene3D" id="1.50.10.130">
    <property type="entry name" value="Terpene synthase, N-terminal domain"/>
    <property type="match status" value="1"/>
</dbReference>
<dbReference type="GO" id="GO:0016829">
    <property type="term" value="F:lyase activity"/>
    <property type="evidence" value="ECO:0007669"/>
    <property type="project" value="UniProtKB-KW"/>
</dbReference>
<comment type="caution">
    <text evidence="7">The sequence shown here is derived from an EMBL/GenBank/DDBJ whole genome shotgun (WGS) entry which is preliminary data.</text>
</comment>
<dbReference type="InterPro" id="IPR036965">
    <property type="entry name" value="Terpene_synth_N_sf"/>
</dbReference>
<keyword evidence="8" id="KW-1185">Reference proteome</keyword>
<feature type="domain" description="Terpene synthase N-terminal" evidence="5">
    <location>
        <begin position="17"/>
        <end position="174"/>
    </location>
</feature>
<name>A0ABD1GK73_SALDI</name>
<accession>A0ABD1GK73</accession>
<dbReference type="AlphaFoldDB" id="A0ABD1GK73"/>
<dbReference type="SFLD" id="SFLDS00005">
    <property type="entry name" value="Isoprenoid_Synthase_Type_I"/>
    <property type="match status" value="1"/>
</dbReference>
<dbReference type="InterPro" id="IPR034741">
    <property type="entry name" value="Terpene_cyclase-like_1_C"/>
</dbReference>
<feature type="domain" description="Terpene synthase metal-binding" evidence="6">
    <location>
        <begin position="231"/>
        <end position="468"/>
    </location>
</feature>
<dbReference type="EMBL" id="JBEAFC010000008">
    <property type="protein sequence ID" value="KAL1543458.1"/>
    <property type="molecule type" value="Genomic_DNA"/>
</dbReference>
<keyword evidence="2" id="KW-0479">Metal-binding</keyword>
<dbReference type="InterPro" id="IPR050148">
    <property type="entry name" value="Terpene_synthase-like"/>
</dbReference>
<proteinExistence type="predicted"/>
<dbReference type="GO" id="GO:0046872">
    <property type="term" value="F:metal ion binding"/>
    <property type="evidence" value="ECO:0007669"/>
    <property type="project" value="UniProtKB-KW"/>
</dbReference>
<dbReference type="Pfam" id="PF03936">
    <property type="entry name" value="Terpene_synth_C"/>
    <property type="match status" value="1"/>
</dbReference>
<protein>
    <submittedName>
        <fullName evidence="7">(3S,6E)-nerolidol synthase 1-like</fullName>
    </submittedName>
</protein>
<keyword evidence="4" id="KW-0456">Lyase</keyword>
<dbReference type="SUPFAM" id="SSF48239">
    <property type="entry name" value="Terpenoid cyclases/Protein prenyltransferases"/>
    <property type="match status" value="1"/>
</dbReference>
<keyword evidence="3" id="KW-0460">Magnesium</keyword>
<dbReference type="GO" id="GO:0016114">
    <property type="term" value="P:terpenoid biosynthetic process"/>
    <property type="evidence" value="ECO:0007669"/>
    <property type="project" value="UniProtKB-ARBA"/>
</dbReference>
<evidence type="ECO:0000259" key="5">
    <source>
        <dbReference type="Pfam" id="PF01397"/>
    </source>
</evidence>
<dbReference type="InterPro" id="IPR008930">
    <property type="entry name" value="Terpenoid_cyclase/PrenylTrfase"/>
</dbReference>
<evidence type="ECO:0000256" key="2">
    <source>
        <dbReference type="ARBA" id="ARBA00022723"/>
    </source>
</evidence>
<evidence type="ECO:0000256" key="3">
    <source>
        <dbReference type="ARBA" id="ARBA00022842"/>
    </source>
</evidence>
<dbReference type="InterPro" id="IPR008949">
    <property type="entry name" value="Isoprenoid_synthase_dom_sf"/>
</dbReference>
<comment type="cofactor">
    <cofactor evidence="1">
        <name>Mg(2+)</name>
        <dbReference type="ChEBI" id="CHEBI:18420"/>
    </cofactor>
</comment>
<sequence>MEAIYQTFDFSPLTTEETSSLLKHAAKLDQVREMLMKTEQDSLQSLELVDTIQRLGLCHHFKDEIEYVLHHQYSAHNSNDGLLEASLRFRLLRQHGCQVIADDFFGQFLRSGELKLGDGLVGETTRGLVAMHEASHLNTGGEEILREAAVFSSLWLNANKATICLDDELERMVNFGLSFPQHKIVAGFTAKSYLQFVSDDNHVLRELAEFEFAYTESLHKHEILQVVEWWKRLGLSDELKSSRNQPLKWHVWSMAILRNPRLSEHRVMLTKPISLVYVVDDIFDLYGTIHELTLFTQAVKRWDVCDELPSYMKTCLNAIYETTNEISSFVYREHGWNPIHFLKTEWGSLMDAFLVEGKWLRKGEVVKAEEYLKNGVISSGVPMVLSHLFLLMGNPLSHQTQTLLTDPNGLTHSVAKLLRLLDDLGSAKDEEQIGLDGSYIEFYMKEGKAKSREEAREEVMNMVSETWENINKHGLSSTSPFSAGFRRACLNAARMVPTMYTYDEDHRLPLLKHHLQTMFADPAFAKALLSWQS</sequence>
<dbReference type="Proteomes" id="UP001567538">
    <property type="component" value="Unassembled WGS sequence"/>
</dbReference>
<dbReference type="SUPFAM" id="SSF48576">
    <property type="entry name" value="Terpenoid synthases"/>
    <property type="match status" value="1"/>
</dbReference>
<dbReference type="InterPro" id="IPR001906">
    <property type="entry name" value="Terpene_synth_N"/>
</dbReference>
<evidence type="ECO:0000313" key="7">
    <source>
        <dbReference type="EMBL" id="KAL1543458.1"/>
    </source>
</evidence>
<evidence type="ECO:0000259" key="6">
    <source>
        <dbReference type="Pfam" id="PF03936"/>
    </source>
</evidence>
<evidence type="ECO:0000313" key="8">
    <source>
        <dbReference type="Proteomes" id="UP001567538"/>
    </source>
</evidence>
<dbReference type="InterPro" id="IPR005630">
    <property type="entry name" value="Terpene_synthase_metal-bd"/>
</dbReference>
<dbReference type="Pfam" id="PF01397">
    <property type="entry name" value="Terpene_synth"/>
    <property type="match status" value="1"/>
</dbReference>
<organism evidence="7 8">
    <name type="scientific">Salvia divinorum</name>
    <name type="common">Maria pastora</name>
    <name type="synonym">Diviner's sage</name>
    <dbReference type="NCBI Taxonomy" id="28513"/>
    <lineage>
        <taxon>Eukaryota</taxon>
        <taxon>Viridiplantae</taxon>
        <taxon>Streptophyta</taxon>
        <taxon>Embryophyta</taxon>
        <taxon>Tracheophyta</taxon>
        <taxon>Spermatophyta</taxon>
        <taxon>Magnoliopsida</taxon>
        <taxon>eudicotyledons</taxon>
        <taxon>Gunneridae</taxon>
        <taxon>Pentapetalae</taxon>
        <taxon>asterids</taxon>
        <taxon>lamiids</taxon>
        <taxon>Lamiales</taxon>
        <taxon>Lamiaceae</taxon>
        <taxon>Nepetoideae</taxon>
        <taxon>Mentheae</taxon>
        <taxon>Salviinae</taxon>
        <taxon>Salvia</taxon>
        <taxon>Salvia subgen. Calosphace</taxon>
    </lineage>
</organism>
<gene>
    <name evidence="7" type="ORF">AAHA92_20429</name>
</gene>
<evidence type="ECO:0000256" key="1">
    <source>
        <dbReference type="ARBA" id="ARBA00001946"/>
    </source>
</evidence>
<dbReference type="SFLD" id="SFLDG01019">
    <property type="entry name" value="Terpene_Cyclase_Like_1_C_Termi"/>
    <property type="match status" value="1"/>
</dbReference>